<dbReference type="KEGG" id="bwh:A9C19_01160"/>
<keyword evidence="2" id="KW-1185">Reference proteome</keyword>
<dbReference type="OrthoDB" id="9811097at2"/>
<evidence type="ECO:0000313" key="1">
    <source>
        <dbReference type="EMBL" id="APH03474.1"/>
    </source>
</evidence>
<reference evidence="1 2" key="1">
    <citation type="journal article" date="2016" name="Sci. Rep.">
        <title>Complete genome sequence and transcriptomic analysis of a novel marine strain Bacillus weihaiensis reveals the mechanism of brown algae degradation.</title>
        <authorList>
            <person name="Zhu Y."/>
            <person name="Chen P."/>
            <person name="Bao Y."/>
            <person name="Men Y."/>
            <person name="Zeng Y."/>
            <person name="Yang J."/>
            <person name="Sun J."/>
            <person name="Sun Y."/>
        </authorList>
    </citation>
    <scope>NUCLEOTIDE SEQUENCE [LARGE SCALE GENOMIC DNA]</scope>
    <source>
        <strain evidence="1 2">Alg07</strain>
    </source>
</reference>
<organism evidence="1 2">
    <name type="scientific">Bacillus weihaiensis</name>
    <dbReference type="NCBI Taxonomy" id="1547283"/>
    <lineage>
        <taxon>Bacteria</taxon>
        <taxon>Bacillati</taxon>
        <taxon>Bacillota</taxon>
        <taxon>Bacilli</taxon>
        <taxon>Bacillales</taxon>
        <taxon>Bacillaceae</taxon>
        <taxon>Bacillus</taxon>
    </lineage>
</organism>
<protein>
    <submittedName>
        <fullName evidence="1">Uncharacterized protein</fullName>
    </submittedName>
</protein>
<sequence length="175" mass="21051">MLKGLHQNGAFQEEVSKVISQTELSNQKRKQEEEVQKRTEQLNQALYKPVDEELHQDGQDSKRVDDLSGELVNLHKQLKVFFDRKKLAEQYKHEVKELMKQVKKMHEEQQYVFPAELYSQFVEQATVCKDGKVVYHFSMGIEWSRVERYESYRHQLLEEKKARRHVRRKKKQADF</sequence>
<name>A0A1L3MMJ3_9BACI</name>
<proteinExistence type="predicted"/>
<accession>A0A1L3MMJ3</accession>
<gene>
    <name evidence="1" type="ORF">A9C19_01160</name>
</gene>
<dbReference type="RefSeq" id="WP_072578262.1">
    <property type="nucleotide sequence ID" value="NZ_CP016020.1"/>
</dbReference>
<evidence type="ECO:0000313" key="2">
    <source>
        <dbReference type="Proteomes" id="UP000181936"/>
    </source>
</evidence>
<dbReference type="AlphaFoldDB" id="A0A1L3MMJ3"/>
<dbReference type="Proteomes" id="UP000181936">
    <property type="component" value="Chromosome"/>
</dbReference>
<dbReference type="EMBL" id="CP016020">
    <property type="protein sequence ID" value="APH03474.1"/>
    <property type="molecule type" value="Genomic_DNA"/>
</dbReference>